<accession>A0A1C3NV32</accession>
<keyword evidence="1" id="KW-0472">Membrane</keyword>
<keyword evidence="1" id="KW-0812">Transmembrane</keyword>
<sequence length="134" mass="14559">MFAVARRLLDIPWLGGIRVAPWFLLAGFVIVVVAAVGAAWIQGHPERLNYGTRAYRIAPTQAQLTFDVEKSPNAVAQCTVRARSRDNEVVGRRTDIVVGPATDGQRVMTTTVVLATSREANVVEVEDCQIARAG</sequence>
<protein>
    <recommendedName>
        <fullName evidence="4">DUF4307 domain-containing protein</fullName>
    </recommendedName>
</protein>
<evidence type="ECO:0000313" key="2">
    <source>
        <dbReference type="EMBL" id="SBW19290.1"/>
    </source>
</evidence>
<dbReference type="EMBL" id="FLUV01000497">
    <property type="protein sequence ID" value="SBW19290.1"/>
    <property type="molecule type" value="Genomic_DNA"/>
</dbReference>
<dbReference type="Proteomes" id="UP000199013">
    <property type="component" value="Unassembled WGS sequence"/>
</dbReference>
<evidence type="ECO:0000256" key="1">
    <source>
        <dbReference type="SAM" id="Phobius"/>
    </source>
</evidence>
<dbReference type="Pfam" id="PF14155">
    <property type="entry name" value="DUF4307"/>
    <property type="match status" value="1"/>
</dbReference>
<reference evidence="3" key="1">
    <citation type="submission" date="2016-02" db="EMBL/GenBank/DDBJ databases">
        <authorList>
            <person name="Wibberg D."/>
        </authorList>
    </citation>
    <scope>NUCLEOTIDE SEQUENCE [LARGE SCALE GENOMIC DNA]</scope>
</reference>
<organism evidence="2 3">
    <name type="scientific">Candidatus Protofrankia californiensis</name>
    <dbReference type="NCBI Taxonomy" id="1839754"/>
    <lineage>
        <taxon>Bacteria</taxon>
        <taxon>Bacillati</taxon>
        <taxon>Actinomycetota</taxon>
        <taxon>Actinomycetes</taxon>
        <taxon>Frankiales</taxon>
        <taxon>Frankiaceae</taxon>
        <taxon>Protofrankia</taxon>
    </lineage>
</organism>
<proteinExistence type="predicted"/>
<dbReference type="InterPro" id="IPR025443">
    <property type="entry name" value="DUF4307"/>
</dbReference>
<evidence type="ECO:0008006" key="4">
    <source>
        <dbReference type="Google" id="ProtNLM"/>
    </source>
</evidence>
<gene>
    <name evidence="2" type="ORF">FDG2_1182</name>
</gene>
<name>A0A1C3NV32_9ACTN</name>
<keyword evidence="3" id="KW-1185">Reference proteome</keyword>
<feature type="transmembrane region" description="Helical" evidence="1">
    <location>
        <begin position="20"/>
        <end position="41"/>
    </location>
</feature>
<evidence type="ECO:0000313" key="3">
    <source>
        <dbReference type="Proteomes" id="UP000199013"/>
    </source>
</evidence>
<keyword evidence="1" id="KW-1133">Transmembrane helix</keyword>
<dbReference type="AlphaFoldDB" id="A0A1C3NV32"/>